<name>A0A0R1W0J3_9LACO</name>
<dbReference type="Gene3D" id="3.40.50.2000">
    <property type="entry name" value="Glycogen Phosphorylase B"/>
    <property type="match status" value="2"/>
</dbReference>
<evidence type="ECO:0000313" key="4">
    <source>
        <dbReference type="Proteomes" id="UP000051315"/>
    </source>
</evidence>
<sequence>MTKPIRVLHVIGKMDRAGAETMIMSLYRRIDRNKIQFDFMVHSRDKGDFDDEIKSLGGKIYYMQKFNMVNFFSYHHAWKSFLKVHPEYHVIHGHIGSSAFIYLSIAKSLGRKTIVHSHNSFSDGFNVHDHVISLLNYHNKDFVDEILAASIQAGKDRFGKNVVKRDNFHVFNNAIDSSGFLYSVDKRNEIRRLLGISPDSFVMGNVGRLVEAKNQKRLISIFHQVTKRDPDSQLLILGKGPLKNDLLSLTQEYQIDSQVHFVGVTDDVADYLSAMDVFVFPSLHEGLGISLIEAQCAGLPCIASDAVPVEAMVSSLLVFESLKKADSQWVDTIIKNKEIYSKQHRQSHTDDIKKAHYDISQTLPQISNLYLRLSGGNDDNSDDNNAHV</sequence>
<feature type="domain" description="Glycosyltransferase subfamily 4-like N-terminal" evidence="2">
    <location>
        <begin position="18"/>
        <end position="176"/>
    </location>
</feature>
<dbReference type="AlphaFoldDB" id="A0A0R1W0J3"/>
<dbReference type="PATRIC" id="fig|1423735.3.peg.873"/>
<dbReference type="Proteomes" id="UP000051315">
    <property type="component" value="Unassembled WGS sequence"/>
</dbReference>
<dbReference type="RefSeq" id="WP_057825865.1">
    <property type="nucleotide sequence ID" value="NZ_AZFX01000096.1"/>
</dbReference>
<keyword evidence="4" id="KW-1185">Reference proteome</keyword>
<dbReference type="SUPFAM" id="SSF53756">
    <property type="entry name" value="UDP-Glycosyltransferase/glycogen phosphorylase"/>
    <property type="match status" value="1"/>
</dbReference>
<dbReference type="STRING" id="1423735.FC15_GL000839"/>
<feature type="domain" description="Glycosyl transferase family 1" evidence="1">
    <location>
        <begin position="187"/>
        <end position="310"/>
    </location>
</feature>
<protein>
    <submittedName>
        <fullName evidence="3">Cps2J protein</fullName>
    </submittedName>
</protein>
<organism evidence="3 4">
    <name type="scientific">Lapidilactobacillus concavus DSM 17758</name>
    <dbReference type="NCBI Taxonomy" id="1423735"/>
    <lineage>
        <taxon>Bacteria</taxon>
        <taxon>Bacillati</taxon>
        <taxon>Bacillota</taxon>
        <taxon>Bacilli</taxon>
        <taxon>Lactobacillales</taxon>
        <taxon>Lactobacillaceae</taxon>
        <taxon>Lapidilactobacillus</taxon>
    </lineage>
</organism>
<accession>A0A0R1W0J3</accession>
<proteinExistence type="predicted"/>
<dbReference type="InterPro" id="IPR028098">
    <property type="entry name" value="Glyco_trans_4-like_N"/>
</dbReference>
<dbReference type="GO" id="GO:0016757">
    <property type="term" value="F:glycosyltransferase activity"/>
    <property type="evidence" value="ECO:0007669"/>
    <property type="project" value="InterPro"/>
</dbReference>
<evidence type="ECO:0000259" key="1">
    <source>
        <dbReference type="Pfam" id="PF00534"/>
    </source>
</evidence>
<dbReference type="OrthoDB" id="9804196at2"/>
<evidence type="ECO:0000313" key="3">
    <source>
        <dbReference type="EMBL" id="KRM07772.1"/>
    </source>
</evidence>
<evidence type="ECO:0000259" key="2">
    <source>
        <dbReference type="Pfam" id="PF13439"/>
    </source>
</evidence>
<dbReference type="Pfam" id="PF00534">
    <property type="entry name" value="Glycos_transf_1"/>
    <property type="match status" value="1"/>
</dbReference>
<dbReference type="InterPro" id="IPR001296">
    <property type="entry name" value="Glyco_trans_1"/>
</dbReference>
<dbReference type="EMBL" id="AZFX01000096">
    <property type="protein sequence ID" value="KRM07772.1"/>
    <property type="molecule type" value="Genomic_DNA"/>
</dbReference>
<dbReference type="InterPro" id="IPR050194">
    <property type="entry name" value="Glycosyltransferase_grp1"/>
</dbReference>
<reference evidence="3 4" key="1">
    <citation type="journal article" date="2015" name="Genome Announc.">
        <title>Expanding the biotechnology potential of lactobacilli through comparative genomics of 213 strains and associated genera.</title>
        <authorList>
            <person name="Sun Z."/>
            <person name="Harris H.M."/>
            <person name="McCann A."/>
            <person name="Guo C."/>
            <person name="Argimon S."/>
            <person name="Zhang W."/>
            <person name="Yang X."/>
            <person name="Jeffery I.B."/>
            <person name="Cooney J.C."/>
            <person name="Kagawa T.F."/>
            <person name="Liu W."/>
            <person name="Song Y."/>
            <person name="Salvetti E."/>
            <person name="Wrobel A."/>
            <person name="Rasinkangas P."/>
            <person name="Parkhill J."/>
            <person name="Rea M.C."/>
            <person name="O'Sullivan O."/>
            <person name="Ritari J."/>
            <person name="Douillard F.P."/>
            <person name="Paul Ross R."/>
            <person name="Yang R."/>
            <person name="Briner A.E."/>
            <person name="Felis G.E."/>
            <person name="de Vos W.M."/>
            <person name="Barrangou R."/>
            <person name="Klaenhammer T.R."/>
            <person name="Caufield P.W."/>
            <person name="Cui Y."/>
            <person name="Zhang H."/>
            <person name="O'Toole P.W."/>
        </authorList>
    </citation>
    <scope>NUCLEOTIDE SEQUENCE [LARGE SCALE GENOMIC DNA]</scope>
    <source>
        <strain evidence="3 4">DSM 17758</strain>
    </source>
</reference>
<dbReference type="Pfam" id="PF13439">
    <property type="entry name" value="Glyco_transf_4"/>
    <property type="match status" value="1"/>
</dbReference>
<dbReference type="PANTHER" id="PTHR45947">
    <property type="entry name" value="SULFOQUINOVOSYL TRANSFERASE SQD2"/>
    <property type="match status" value="1"/>
</dbReference>
<gene>
    <name evidence="3" type="ORF">FC15_GL000839</name>
</gene>
<dbReference type="PANTHER" id="PTHR45947:SF3">
    <property type="entry name" value="SULFOQUINOVOSYL TRANSFERASE SQD2"/>
    <property type="match status" value="1"/>
</dbReference>
<comment type="caution">
    <text evidence="3">The sequence shown here is derived from an EMBL/GenBank/DDBJ whole genome shotgun (WGS) entry which is preliminary data.</text>
</comment>